<reference evidence="1 2" key="1">
    <citation type="submission" date="2014-02" db="EMBL/GenBank/DDBJ databases">
        <authorList>
            <person name="Genoscope - CEA"/>
        </authorList>
    </citation>
    <scope>NUCLEOTIDE SEQUENCE [LARGE SCALE GENOMIC DNA]</scope>
    <source>
        <strain evidence="1 2">PCC 8005</strain>
    </source>
</reference>
<dbReference type="EMBL" id="FO818640">
    <property type="protein sequence ID" value="CDM94110.1"/>
    <property type="molecule type" value="Genomic_DNA"/>
</dbReference>
<protein>
    <submittedName>
        <fullName evidence="1">Uncharacterized protein</fullName>
    </submittedName>
</protein>
<organism evidence="1 2">
    <name type="scientific">Limnospira indica PCC 8005</name>
    <dbReference type="NCBI Taxonomy" id="376219"/>
    <lineage>
        <taxon>Bacteria</taxon>
        <taxon>Bacillati</taxon>
        <taxon>Cyanobacteriota</taxon>
        <taxon>Cyanophyceae</taxon>
        <taxon>Oscillatoriophycideae</taxon>
        <taxon>Oscillatoriales</taxon>
        <taxon>Sirenicapillariaceae</taxon>
        <taxon>Limnospira</taxon>
    </lineage>
</organism>
<accession>A0A9P1KEC1</accession>
<gene>
    <name evidence="1" type="ORF">ARTHRO_11784</name>
</gene>
<keyword evidence="2" id="KW-1185">Reference proteome</keyword>
<name>A0A9P1KEC1_9CYAN</name>
<evidence type="ECO:0000313" key="2">
    <source>
        <dbReference type="Proteomes" id="UP000032946"/>
    </source>
</evidence>
<proteinExistence type="predicted"/>
<sequence>MGEPNTLWETYTRCWVPLHSTQPTQSDRTYLGESKIHCNTCANNRLISCVLSDR</sequence>
<dbReference type="AlphaFoldDB" id="A0A9P1KEC1"/>
<dbReference type="Proteomes" id="UP000032946">
    <property type="component" value="Chromosome"/>
</dbReference>
<evidence type="ECO:0000313" key="1">
    <source>
        <dbReference type="EMBL" id="CDM94110.1"/>
    </source>
</evidence>